<dbReference type="InterPro" id="IPR001989">
    <property type="entry name" value="Radical_activat_CS"/>
</dbReference>
<dbReference type="SFLD" id="SFLDG01118">
    <property type="entry name" value="activating_enzymes__group_2"/>
    <property type="match status" value="1"/>
</dbReference>
<comment type="caution">
    <text evidence="11">The sequence shown here is derived from an EMBL/GenBank/DDBJ whole genome shotgun (WGS) entry which is preliminary data.</text>
</comment>
<keyword evidence="3" id="KW-0004">4Fe-4S</keyword>
<dbReference type="PROSITE" id="PS01087">
    <property type="entry name" value="RADICAL_ACTIVATING"/>
    <property type="match status" value="1"/>
</dbReference>
<keyword evidence="5" id="KW-0479">Metal-binding</keyword>
<dbReference type="RefSeq" id="WP_347689909.1">
    <property type="nucleotide sequence ID" value="NZ_JBDPZN010000002.1"/>
</dbReference>
<dbReference type="InterPro" id="IPR023912">
    <property type="entry name" value="YjjW_bact"/>
</dbReference>
<evidence type="ECO:0000256" key="5">
    <source>
        <dbReference type="ARBA" id="ARBA00022723"/>
    </source>
</evidence>
<dbReference type="NCBIfam" id="TIGR04041">
    <property type="entry name" value="activase_YjjW"/>
    <property type="match status" value="1"/>
</dbReference>
<dbReference type="InterPro" id="IPR017900">
    <property type="entry name" value="4Fe4S_Fe_S_CS"/>
</dbReference>
<dbReference type="SFLD" id="SFLDG01066">
    <property type="entry name" value="organic_radical-activating_enz"/>
    <property type="match status" value="1"/>
</dbReference>
<dbReference type="EMBL" id="JBDPZN010000002">
    <property type="protein sequence ID" value="MEO3682130.1"/>
    <property type="molecule type" value="Genomic_DNA"/>
</dbReference>
<evidence type="ECO:0000313" key="11">
    <source>
        <dbReference type="EMBL" id="MEO3682130.1"/>
    </source>
</evidence>
<evidence type="ECO:0000256" key="3">
    <source>
        <dbReference type="ARBA" id="ARBA00022485"/>
    </source>
</evidence>
<dbReference type="InterPro" id="IPR007197">
    <property type="entry name" value="rSAM"/>
</dbReference>
<dbReference type="SFLD" id="SFLDS00029">
    <property type="entry name" value="Radical_SAM"/>
    <property type="match status" value="1"/>
</dbReference>
<feature type="domain" description="4Fe-4S ferredoxin-type" evidence="9">
    <location>
        <begin position="75"/>
        <end position="105"/>
    </location>
</feature>
<organism evidence="11 12">
    <name type="scientific">Shewanella vesiculosa</name>
    <dbReference type="NCBI Taxonomy" id="518738"/>
    <lineage>
        <taxon>Bacteria</taxon>
        <taxon>Pseudomonadati</taxon>
        <taxon>Pseudomonadota</taxon>
        <taxon>Gammaproteobacteria</taxon>
        <taxon>Alteromonadales</taxon>
        <taxon>Shewanellaceae</taxon>
        <taxon>Shewanella</taxon>
    </lineage>
</organism>
<dbReference type="PROSITE" id="PS51379">
    <property type="entry name" value="4FE4S_FER_2"/>
    <property type="match status" value="2"/>
</dbReference>
<protein>
    <submittedName>
        <fullName evidence="11">YjjW family glycine radical enzyme activase</fullName>
    </submittedName>
</protein>
<accession>A0ABV0FMV0</accession>
<evidence type="ECO:0000256" key="1">
    <source>
        <dbReference type="ARBA" id="ARBA00001966"/>
    </source>
</evidence>
<comment type="cofactor">
    <cofactor evidence="1">
        <name>[4Fe-4S] cluster</name>
        <dbReference type="ChEBI" id="CHEBI:49883"/>
    </cofactor>
</comment>
<dbReference type="PANTHER" id="PTHR30352">
    <property type="entry name" value="PYRUVATE FORMATE-LYASE-ACTIVATING ENZYME"/>
    <property type="match status" value="1"/>
</dbReference>
<dbReference type="PROSITE" id="PS51918">
    <property type="entry name" value="RADICAL_SAM"/>
    <property type="match status" value="1"/>
</dbReference>
<comment type="similarity">
    <text evidence="2">Belongs to the organic radical-activating enzymes family.</text>
</comment>
<evidence type="ECO:0000256" key="2">
    <source>
        <dbReference type="ARBA" id="ARBA00009777"/>
    </source>
</evidence>
<dbReference type="Gene3D" id="3.20.20.70">
    <property type="entry name" value="Aldolase class I"/>
    <property type="match status" value="1"/>
</dbReference>
<keyword evidence="6" id="KW-0560">Oxidoreductase</keyword>
<dbReference type="SUPFAM" id="SSF102114">
    <property type="entry name" value="Radical SAM enzymes"/>
    <property type="match status" value="1"/>
</dbReference>
<dbReference type="InterPro" id="IPR034457">
    <property type="entry name" value="Organic_radical-activating"/>
</dbReference>
<dbReference type="Pfam" id="PF04055">
    <property type="entry name" value="Radical_SAM"/>
    <property type="match status" value="1"/>
</dbReference>
<sequence length="296" mass="32779">MSKLAVVSQILPFSCVDGPGSRLVIFLQGCNYQCKNCHNPQTISLCSACGDCVDHCPEQALTVIASQDTELKSKPHVVWHSTKCTECDTCLRVCQAQSSPKTVTYTLEQILEVISCQRHFINGITVSGGEASLQLPFVITLFKAIKSSEQLAHLTCMIDTNGSLSRTGWHKLLPYLDGAMVDLKAWHQATHYYITGRDNKAVFNSIELLAQHNKLYEVRLLHIPEVTDYDTQIDALAAYLTQLPSDIRVKLNAFHHHGVGEIASTWKQCTQADIEKLAALLSQRGVNNLALPALYL</sequence>
<name>A0ABV0FMV0_9GAMM</name>
<keyword evidence="7" id="KW-0408">Iron</keyword>
<dbReference type="Proteomes" id="UP001477278">
    <property type="component" value="Unassembled WGS sequence"/>
</dbReference>
<dbReference type="Gene3D" id="3.30.70.20">
    <property type="match status" value="1"/>
</dbReference>
<dbReference type="SUPFAM" id="SSF54862">
    <property type="entry name" value="4Fe-4S ferredoxins"/>
    <property type="match status" value="1"/>
</dbReference>
<evidence type="ECO:0000256" key="6">
    <source>
        <dbReference type="ARBA" id="ARBA00023002"/>
    </source>
</evidence>
<evidence type="ECO:0000256" key="8">
    <source>
        <dbReference type="ARBA" id="ARBA00023014"/>
    </source>
</evidence>
<reference evidence="11 12" key="1">
    <citation type="submission" date="2024-05" db="EMBL/GenBank/DDBJ databases">
        <title>Genome sequencing of Marine Estuary Bacteria, Shewanella vesiculosa and S. baltica, and Pseudomonas syringae.</title>
        <authorList>
            <person name="Gurung A."/>
            <person name="Maclea K.S."/>
        </authorList>
    </citation>
    <scope>NUCLEOTIDE SEQUENCE [LARGE SCALE GENOMIC DNA]</scope>
    <source>
        <strain evidence="11 12">1A</strain>
    </source>
</reference>
<dbReference type="InterPro" id="IPR012839">
    <property type="entry name" value="Organic_radical_activase"/>
</dbReference>
<evidence type="ECO:0000256" key="4">
    <source>
        <dbReference type="ARBA" id="ARBA00022691"/>
    </source>
</evidence>
<dbReference type="InterPro" id="IPR040074">
    <property type="entry name" value="BssD/PflA/YjjW"/>
</dbReference>
<feature type="domain" description="4Fe-4S ferredoxin-type" evidence="9">
    <location>
        <begin position="38"/>
        <end position="66"/>
    </location>
</feature>
<gene>
    <name evidence="11" type="ORF">ABHN84_07450</name>
</gene>
<dbReference type="PROSITE" id="PS00198">
    <property type="entry name" value="4FE4S_FER_1"/>
    <property type="match status" value="1"/>
</dbReference>
<dbReference type="InterPro" id="IPR017896">
    <property type="entry name" value="4Fe4S_Fe-S-bd"/>
</dbReference>
<evidence type="ECO:0000256" key="7">
    <source>
        <dbReference type="ARBA" id="ARBA00023004"/>
    </source>
</evidence>
<feature type="domain" description="Radical SAM core" evidence="10">
    <location>
        <begin position="16"/>
        <end position="287"/>
    </location>
</feature>
<evidence type="ECO:0000259" key="10">
    <source>
        <dbReference type="PROSITE" id="PS51918"/>
    </source>
</evidence>
<dbReference type="SFLD" id="SFLDF00392">
    <property type="entry name" value="YjjI_activase"/>
    <property type="match status" value="1"/>
</dbReference>
<dbReference type="InterPro" id="IPR013785">
    <property type="entry name" value="Aldolase_TIM"/>
</dbReference>
<dbReference type="PIRSF" id="PIRSF000371">
    <property type="entry name" value="PFL_act_enz"/>
    <property type="match status" value="1"/>
</dbReference>
<evidence type="ECO:0000313" key="12">
    <source>
        <dbReference type="Proteomes" id="UP001477278"/>
    </source>
</evidence>
<keyword evidence="8" id="KW-0411">Iron-sulfur</keyword>
<proteinExistence type="inferred from homology"/>
<keyword evidence="12" id="KW-1185">Reference proteome</keyword>
<dbReference type="InterPro" id="IPR058240">
    <property type="entry name" value="rSAM_sf"/>
</dbReference>
<evidence type="ECO:0000259" key="9">
    <source>
        <dbReference type="PROSITE" id="PS51379"/>
    </source>
</evidence>
<keyword evidence="4" id="KW-0949">S-adenosyl-L-methionine</keyword>
<dbReference type="PANTHER" id="PTHR30352:SF13">
    <property type="entry name" value="GLYCYL-RADICAL ENZYME ACTIVATING ENZYME YJJW-RELATED"/>
    <property type="match status" value="1"/>
</dbReference>